<keyword evidence="2" id="KW-1185">Reference proteome</keyword>
<reference evidence="1" key="1">
    <citation type="submission" date="2024-02" db="EMBL/GenBank/DDBJ databases">
        <title>Metagenome Assembled Genome of Zalaria obscura JY119.</title>
        <authorList>
            <person name="Vighnesh L."/>
            <person name="Jagadeeshwari U."/>
            <person name="Venkata Ramana C."/>
            <person name="Sasikala C."/>
        </authorList>
    </citation>
    <scope>NUCLEOTIDE SEQUENCE</scope>
    <source>
        <strain evidence="1">JY119</strain>
    </source>
</reference>
<dbReference type="EMBL" id="JAMKPW020000042">
    <property type="protein sequence ID" value="KAK8195871.1"/>
    <property type="molecule type" value="Genomic_DNA"/>
</dbReference>
<accession>A0ACC3S4D7</accession>
<proteinExistence type="predicted"/>
<protein>
    <submittedName>
        <fullName evidence="1">Uncharacterized protein</fullName>
    </submittedName>
</protein>
<dbReference type="Proteomes" id="UP001320706">
    <property type="component" value="Unassembled WGS sequence"/>
</dbReference>
<sequence length="1602" mass="173942">MDAEAGHHHHGLHGLGHHEPKEIHLRHSHAHEGEIPGTVDLRAAEGDDTAYGQALYPVPADDPNDPLQWTNFHKTMILVICSLYSFLGNSATLGPSVYIEIFSKDFNITPTQASNLISYANLVYGFGSLLLVPAYLKFGRRPVMLGSMVLFAGGLIGCSQCNSYGALMACRIIHCLGSGVCEALPVQLVNDIFFLHERGKRIGYYTVCLCWGSTGPLYAGYMLAGGYSWRLYFYVEFAFAMALLIMAFFFVEETYYKRKIVLTTPPPETTNEKLGQEAEIKQVEVVPMIPARKTWAQQLKPWSGINHEEEYFMTMARSFTYFLVPSVLWVVTSFGIYIGLGALAFNYTFPIKIVAPPYNWNQNNAGLIALGNIIGYGLAVPFTSSSDRLAARLTKKNGGIREAEMRLGVLIPAAIVAPAGLIVYGLTAQYNLHWIGYFAGVSMTDWGSYFFFSFTLAYAVDSYQANTSEMLIAMNLGKQAISFGMGIYLLDWILEHGYAKIIAGAFCAVLAANNLALIPFMLYGKRIRKFYHNTWLSRMHKRTVNTLRVASQDGIIGGSDPSVYDPKNPIIIFIIQAGIILLFCRLLHYPLARLRQPRVIAEVIGGVLLGPSVMGRIPGFTATIFPSAAMPNLTLVANLGLVLFLFLVGLEVDLRFLVSNWRVALSVGFAGMALPFGLGCAIAWGLYHQFGDEPGTVPIKFGTYMLFVGVAMAITAFPVLCRILTELKLLSTPVGIIVLSAGVGNDVVGWILLALCVALVNAGTGITALYVLLTALAYVLFLTFAVRPAFLWLLRRTNSLQNGPSQSVVALTLLIALASAFFTGVIGVHPIFGAFMAGLICPHEGGFAIKVTEKVEDLVGALFLPLYFALSGLSTDLGLLDTGVTWAYVVGVVAVAFFGKVIGGALAARANGLVWRESFTIGALMSCKGLVELIVLNIGLQAKILSTRTFTIFVVMAIVTTFATTPLTSLLYPPQYQRKLSAWKRGEIDWDSGEPTALTPASDDVVAVEKRESARIGTLLVYLRLDSMPTLIAFTALLGGKAEVAPTPVHPSLKAAKAQAQTQPPTSPTKRPIQVHGLRLLELTQRASSVMKSASAPSESCFFDPLINTFRTFGFLHNLSVSGAVATVPETSYASVLASKAADTGVDLLLLPWSEDGRMAESLTLDGDAVEGRLESSAYASFVAQVMEEAATTVAVFVERGFGGATVMRPRLERQTSAFSIASLAARDFANEGAVATRPRLDRSHHIFMPFFGGRDDWVAARLVLQLAESEMVTATIVRFADGDTAASTATSTSTPTGNKSKHEHTTDIVVAPALSSRPTPAPVMTTTPNASRAQQQQRDADASFFATLSTSLPSHLRTRVLLTTISTPAPLESALQRAKEEVGQNPRNAGDLVVVGKDSYSGFGGAGEGGDGGEGGQAGVGVLGQVAEMMLQGGDFRMGGVWGLVWKGTWGRYWIGIGRTWVRYGIGMGIRHRIWDGWGWHIESTAFVDPVIAMNMFMMVPYYPYSACLCAEGVVYVREVFYSITQIYTQICVGLVDLSLYNTSITSQASASRRRVLYERSSTLQHRSPPIRMLCRGVFHSITHVSYQESVIPTSFVFDVL</sequence>
<organism evidence="1 2">
    <name type="scientific">Zalaria obscura</name>
    <dbReference type="NCBI Taxonomy" id="2024903"/>
    <lineage>
        <taxon>Eukaryota</taxon>
        <taxon>Fungi</taxon>
        <taxon>Dikarya</taxon>
        <taxon>Ascomycota</taxon>
        <taxon>Pezizomycotina</taxon>
        <taxon>Dothideomycetes</taxon>
        <taxon>Dothideomycetidae</taxon>
        <taxon>Dothideales</taxon>
        <taxon>Zalariaceae</taxon>
        <taxon>Zalaria</taxon>
    </lineage>
</organism>
<comment type="caution">
    <text evidence="1">The sequence shown here is derived from an EMBL/GenBank/DDBJ whole genome shotgun (WGS) entry which is preliminary data.</text>
</comment>
<name>A0ACC3S4D7_9PEZI</name>
<evidence type="ECO:0000313" key="1">
    <source>
        <dbReference type="EMBL" id="KAK8195871.1"/>
    </source>
</evidence>
<gene>
    <name evidence="1" type="ORF">M8818_007022</name>
</gene>
<evidence type="ECO:0000313" key="2">
    <source>
        <dbReference type="Proteomes" id="UP001320706"/>
    </source>
</evidence>